<proteinExistence type="predicted"/>
<evidence type="ECO:0000256" key="1">
    <source>
        <dbReference type="SAM" id="Phobius"/>
    </source>
</evidence>
<dbReference type="Proteomes" id="UP000887116">
    <property type="component" value="Unassembled WGS sequence"/>
</dbReference>
<keyword evidence="1" id="KW-1133">Transmembrane helix</keyword>
<feature type="transmembrane region" description="Helical" evidence="1">
    <location>
        <begin position="68"/>
        <end position="92"/>
    </location>
</feature>
<gene>
    <name evidence="2" type="primary">NCL1_20310</name>
    <name evidence="2" type="ORF">TNCT_620841</name>
</gene>
<feature type="transmembrane region" description="Helical" evidence="1">
    <location>
        <begin position="126"/>
        <end position="146"/>
    </location>
</feature>
<dbReference type="Pfam" id="PF06979">
    <property type="entry name" value="TMEM70"/>
    <property type="match status" value="1"/>
</dbReference>
<sequence>MNCISFSRSTSLYFLYSSVKRTVFCKSSGCLLTNKSSRLFLSTEYFPTEKVKSLKQDTLLYTLDKTKLVRYITIYGIGQFAICMFLGFNVFFSLKDTGSSKISKNTSDSDEKYWRKMNLGDVKYRIMSGMACCGIGLIVGLVCYYLPTRIVKLITLQKGGSTAVIVTYGPFGKTRSLKVPLHLLTCTVSRDQAKSYIPIKIKKKWFFYLIDCNGQFHQPALFDVTVGAKNW</sequence>
<dbReference type="PANTHER" id="PTHR14549">
    <property type="entry name" value="TRANSMEMBRANE PROTEIN 223"/>
    <property type="match status" value="1"/>
</dbReference>
<dbReference type="AlphaFoldDB" id="A0A8X6KPW4"/>
<evidence type="ECO:0000313" key="2">
    <source>
        <dbReference type="EMBL" id="GFQ79861.1"/>
    </source>
</evidence>
<comment type="caution">
    <text evidence="2">The sequence shown here is derived from an EMBL/GenBank/DDBJ whole genome shotgun (WGS) entry which is preliminary data.</text>
</comment>
<reference evidence="2" key="1">
    <citation type="submission" date="2020-07" db="EMBL/GenBank/DDBJ databases">
        <title>Multicomponent nature underlies the extraordinary mechanical properties of spider dragline silk.</title>
        <authorList>
            <person name="Kono N."/>
            <person name="Nakamura H."/>
            <person name="Mori M."/>
            <person name="Yoshida Y."/>
            <person name="Ohtoshi R."/>
            <person name="Malay A.D."/>
            <person name="Moran D.A.P."/>
            <person name="Tomita M."/>
            <person name="Numata K."/>
            <person name="Arakawa K."/>
        </authorList>
    </citation>
    <scope>NUCLEOTIDE SEQUENCE</scope>
</reference>
<dbReference type="InterPro" id="IPR045325">
    <property type="entry name" value="TMEM70/TMEM186/TMEM223"/>
</dbReference>
<dbReference type="PANTHER" id="PTHR14549:SF2">
    <property type="entry name" value="TRANSMEMBRANE PROTEIN 223"/>
    <property type="match status" value="1"/>
</dbReference>
<dbReference type="InterPro" id="IPR026100">
    <property type="entry name" value="Tmem223"/>
</dbReference>
<organism evidence="2 3">
    <name type="scientific">Trichonephila clavata</name>
    <name type="common">Joro spider</name>
    <name type="synonym">Nephila clavata</name>
    <dbReference type="NCBI Taxonomy" id="2740835"/>
    <lineage>
        <taxon>Eukaryota</taxon>
        <taxon>Metazoa</taxon>
        <taxon>Ecdysozoa</taxon>
        <taxon>Arthropoda</taxon>
        <taxon>Chelicerata</taxon>
        <taxon>Arachnida</taxon>
        <taxon>Araneae</taxon>
        <taxon>Araneomorphae</taxon>
        <taxon>Entelegynae</taxon>
        <taxon>Araneoidea</taxon>
        <taxon>Nephilidae</taxon>
        <taxon>Trichonephila</taxon>
    </lineage>
</organism>
<dbReference type="EMBL" id="BMAO01002317">
    <property type="protein sequence ID" value="GFQ79861.1"/>
    <property type="molecule type" value="Genomic_DNA"/>
</dbReference>
<dbReference type="GO" id="GO:0005739">
    <property type="term" value="C:mitochondrion"/>
    <property type="evidence" value="ECO:0007669"/>
    <property type="project" value="TreeGrafter"/>
</dbReference>
<keyword evidence="1" id="KW-0472">Membrane</keyword>
<name>A0A8X6KPW4_TRICU</name>
<accession>A0A8X6KPW4</accession>
<evidence type="ECO:0000313" key="3">
    <source>
        <dbReference type="Proteomes" id="UP000887116"/>
    </source>
</evidence>
<dbReference type="OrthoDB" id="5950063at2759"/>
<keyword evidence="1 2" id="KW-0812">Transmembrane</keyword>
<protein>
    <submittedName>
        <fullName evidence="2">Transmembrane protein</fullName>
    </submittedName>
</protein>
<keyword evidence="3" id="KW-1185">Reference proteome</keyword>